<protein>
    <submittedName>
        <fullName evidence="3">Uncharacterized protein</fullName>
    </submittedName>
</protein>
<dbReference type="AlphaFoldDB" id="A0A223KWS3"/>
<dbReference type="EMBL" id="CP018866">
    <property type="protein sequence ID" value="AST93854.1"/>
    <property type="molecule type" value="Genomic_DNA"/>
</dbReference>
<keyword evidence="1" id="KW-0802">TPR repeat</keyword>
<proteinExistence type="predicted"/>
<dbReference type="STRING" id="1314751.GCA_001591425_02245"/>
<evidence type="ECO:0000313" key="3">
    <source>
        <dbReference type="EMBL" id="AST93854.1"/>
    </source>
</evidence>
<organism evidence="3 4">
    <name type="scientific">Sutcliffiella cohnii</name>
    <dbReference type="NCBI Taxonomy" id="33932"/>
    <lineage>
        <taxon>Bacteria</taxon>
        <taxon>Bacillati</taxon>
        <taxon>Bacillota</taxon>
        <taxon>Bacilli</taxon>
        <taxon>Bacillales</taxon>
        <taxon>Bacillaceae</taxon>
        <taxon>Sutcliffiella</taxon>
    </lineage>
</organism>
<feature type="coiled-coil region" evidence="2">
    <location>
        <begin position="834"/>
        <end position="868"/>
    </location>
</feature>
<dbReference type="KEGG" id="bcoh:BC6307_22540"/>
<dbReference type="SUPFAM" id="SSF48452">
    <property type="entry name" value="TPR-like"/>
    <property type="match status" value="1"/>
</dbReference>
<dbReference type="InterPro" id="IPR019734">
    <property type="entry name" value="TPR_rpt"/>
</dbReference>
<dbReference type="Proteomes" id="UP000215224">
    <property type="component" value="Chromosome"/>
</dbReference>
<dbReference type="InterPro" id="IPR011990">
    <property type="entry name" value="TPR-like_helical_dom_sf"/>
</dbReference>
<dbReference type="PROSITE" id="PS50005">
    <property type="entry name" value="TPR"/>
    <property type="match status" value="1"/>
</dbReference>
<name>A0A223KWS3_9BACI</name>
<dbReference type="Gene3D" id="1.25.40.10">
    <property type="entry name" value="Tetratricopeptide repeat domain"/>
    <property type="match status" value="1"/>
</dbReference>
<dbReference type="RefSeq" id="WP_066415980.1">
    <property type="nucleotide sequence ID" value="NZ_CP018866.1"/>
</dbReference>
<evidence type="ECO:0000313" key="4">
    <source>
        <dbReference type="Proteomes" id="UP000215224"/>
    </source>
</evidence>
<accession>A0A223KWS3</accession>
<keyword evidence="4" id="KW-1185">Reference proteome</keyword>
<reference evidence="3 4" key="1">
    <citation type="submission" date="2016-12" db="EMBL/GenBank/DDBJ databases">
        <title>The whole genome sequencing and assembly of Bacillus cohnii DSM 6307T strain.</title>
        <authorList>
            <person name="Lee Y.-J."/>
            <person name="Yi H."/>
            <person name="Bahn Y.-S."/>
            <person name="Kim J.F."/>
            <person name="Lee D.-W."/>
        </authorList>
    </citation>
    <scope>NUCLEOTIDE SEQUENCE [LARGE SCALE GENOMIC DNA]</scope>
    <source>
        <strain evidence="3 4">DSM 6307</strain>
    </source>
</reference>
<sequence>MDERKEFEQSLLEKTYYQSYLNNTERSPVEQLGAIYVAEQQKEGSDLSPVRYAQGEIYYHYKDYEAAIFKWEHVTNDLKPWALKNMADAYFDIGLLVEAEDIYTRIEPNSKTLNVEVALQLFSLHMERGNVEAAYRSIRKAIAIDPDYSDVTAIAIEFYENQNDWKQAVDLCIEELVRTRNISWLSTLLGYIENGYVKQIEPAYFQSILNTTLQWNERAFVELVYSLWKCYMEEPSFLDWLHTINVVMDKLDVKGIKEWNDVDRLFKQSYLQLVNGIYPVSDLQRIIPHLLENWLKITDETKGLFPATAILSWNEVFPYTINQNAMYLAEERIFHVEHEHIPVDEALDVFHVLNEWVIENRLKVDLRKSWLFTKLQQLENKHLFVMSSTDAIKKSFIQSIVRDDIIPSTTHPLYIYSEEEAMEWNEISRSKQKPIQSIEEASEQSLIEMKWPSSFLQSYNYALLASNMEDSTVVSLSDGVIYILNPDTPFSDIELAGIIQLREQVPDVPVHFILRSPLADKDLIKRQADELENSIQDFFPDSNLFYYSTNGEDRSEELHQFLFKNFFAKEKQFEGRRATNLLRLIREMFTDGLNYRVTLEDGLQSSLEFHEMMCDKLKALQQNVEDWKSDKVVHFANTYQTVKQQLKADLRRKVPSLLQSTADLIKEDSDFGTLHVQLNKHMNEHIQAYFNEQFIFELRESILTWLDETESDLKDSQQYLQEMAESLNGFYEEEKLSFPSNFHIVEDWRRDIKRLLNRTEIEEYNIFYRTNPAQLLLKSAGKFLKVLPQNQSFLYKQYKKYVEQEKYEEVTEQIVSSIFLEFDLFEKALKADTASFFEESVEILKENVRETETEITFIKEEWNELKANPEKYEDPVKLLEARLLQYEFMVKATVDVEPSIQSAPK</sequence>
<evidence type="ECO:0000256" key="2">
    <source>
        <dbReference type="SAM" id="Coils"/>
    </source>
</evidence>
<feature type="repeat" description="TPR" evidence="1">
    <location>
        <begin position="115"/>
        <end position="148"/>
    </location>
</feature>
<keyword evidence="2" id="KW-0175">Coiled coil</keyword>
<gene>
    <name evidence="3" type="ORF">BC6307_22540</name>
</gene>
<evidence type="ECO:0000256" key="1">
    <source>
        <dbReference type="PROSITE-ProRule" id="PRU00339"/>
    </source>
</evidence>